<dbReference type="InterPro" id="IPR027417">
    <property type="entry name" value="P-loop_NTPase"/>
</dbReference>
<dbReference type="STRING" id="1834181.A5880_000295"/>
<evidence type="ECO:0000259" key="1">
    <source>
        <dbReference type="Pfam" id="PF04466"/>
    </source>
</evidence>
<dbReference type="Gene3D" id="3.30.420.240">
    <property type="match status" value="1"/>
</dbReference>
<sequence length="468" mass="53205">MDKKAMKKLIIIWRKNPVIFAKQALGFEPDEWQLEALNDVRDNPQVAIRSGQGVGKTSIEAIIILWYLVCFPNAKVICTAPTMQQLNDVLWAEVAKWLNTSKIKNILKWTKTKVYMIGNEERWFATARTATKPENMQGFHEDYMLFVVDEASGIDDNIMEAILGTLTGEHNKIIMMANPTKTSGIFYDAFHKDRADWKTRKVSSFESSRTNKKNIERLIRRYGPESDVVRVRVYGDFPLGEPNAWISLSAVEAAINRELPEEYELINSKENLYDIPSHAPIDLGLDVARFGDDETVLATRLGAICLPLKSFQGQDLMKTVGMAMKEANKLHELYPSHNIRIKLDDTGVGGGVTDRLREIIYEEDLEWLSVHPINFASKGNKDYDGIISLMYGKFKDDFLESIILPDDDDLMGQLSIRRYSLSSRGKVLIERKKEMKKRGLPSPDRAEAVIMAFYEPPVIGMQFMKGGI</sequence>
<keyword evidence="4" id="KW-1185">Reference proteome</keyword>
<protein>
    <recommendedName>
        <fullName evidence="1">Phage terminase large subunit N-terminal domain-containing protein</fullName>
    </recommendedName>
</protein>
<dbReference type="OrthoDB" id="9775154at2"/>
<evidence type="ECO:0000313" key="4">
    <source>
        <dbReference type="Proteomes" id="UP000195139"/>
    </source>
</evidence>
<dbReference type="AlphaFoldDB" id="A0A242CHC1"/>
<comment type="caution">
    <text evidence="3">The sequence shown here is derived from an EMBL/GenBank/DDBJ whole genome shotgun (WGS) entry which is preliminary data.</text>
</comment>
<dbReference type="EMBL" id="NGLE02000001">
    <property type="protein sequence ID" value="MEI5994806.1"/>
    <property type="molecule type" value="Genomic_DNA"/>
</dbReference>
<organism evidence="3">
    <name type="scientific">Candidatus Enterococcus mansonii</name>
    <dbReference type="NCBI Taxonomy" id="1834181"/>
    <lineage>
        <taxon>Bacteria</taxon>
        <taxon>Bacillati</taxon>
        <taxon>Bacillota</taxon>
        <taxon>Bacilli</taxon>
        <taxon>Lactobacillales</taxon>
        <taxon>Enterococcaceae</taxon>
        <taxon>Enterococcus</taxon>
    </lineage>
</organism>
<reference evidence="2 4" key="2">
    <citation type="submission" date="2018-07" db="EMBL/GenBank/DDBJ databases">
        <title>The Genome Sequence of Enterococcus sp. DIV0659b.</title>
        <authorList>
            <consortium name="The Broad Institute Genomics Platform"/>
            <consortium name="The Broad Institute Genomic Center for Infectious Diseases"/>
            <person name="Earl A."/>
            <person name="Manson A."/>
            <person name="Schwartman J."/>
            <person name="Gilmore M."/>
            <person name="Abouelleil A."/>
            <person name="Cao P."/>
            <person name="Chapman S."/>
            <person name="Cusick C."/>
            <person name="Shea T."/>
            <person name="Young S."/>
            <person name="Neafsey D."/>
            <person name="Nusbaum C."/>
            <person name="Birren B."/>
        </authorList>
    </citation>
    <scope>NUCLEOTIDE SEQUENCE [LARGE SCALE GENOMIC DNA]</scope>
    <source>
        <strain evidence="2 4">4G2_DIV0659</strain>
    </source>
</reference>
<dbReference type="InterPro" id="IPR035412">
    <property type="entry name" value="Terminase_L_N"/>
</dbReference>
<reference evidence="3" key="1">
    <citation type="submission" date="2017-05" db="EMBL/GenBank/DDBJ databases">
        <title>The Genome Sequence of Enterococcus sp. 4G2_DIV0659.</title>
        <authorList>
            <consortium name="The Broad Institute Genomics Platform"/>
            <consortium name="The Broad Institute Genomic Center for Infectious Diseases"/>
            <person name="Earl A."/>
            <person name="Manson A."/>
            <person name="Schwartman J."/>
            <person name="Gilmore M."/>
            <person name="Abouelleil A."/>
            <person name="Cao P."/>
            <person name="Chapman S."/>
            <person name="Cusick C."/>
            <person name="Shea T."/>
            <person name="Young S."/>
            <person name="Neafsey D."/>
            <person name="Nusbaum C."/>
            <person name="Birren B."/>
        </authorList>
    </citation>
    <scope>NUCLEOTIDE SEQUENCE [LARGE SCALE GENOMIC DNA]</scope>
    <source>
        <strain evidence="3">4G2_DIV0659</strain>
    </source>
</reference>
<dbReference type="Proteomes" id="UP000195139">
    <property type="component" value="Unassembled WGS sequence"/>
</dbReference>
<evidence type="ECO:0000313" key="2">
    <source>
        <dbReference type="EMBL" id="MEI5994806.1"/>
    </source>
</evidence>
<name>A0A242CHC1_9ENTE</name>
<gene>
    <name evidence="3" type="ORF">A5880_000295</name>
    <name evidence="2" type="ORF">A5880_002392</name>
</gene>
<dbReference type="EMBL" id="NGLE01000001">
    <property type="protein sequence ID" value="OTO09616.1"/>
    <property type="molecule type" value="Genomic_DNA"/>
</dbReference>
<dbReference type="SUPFAM" id="SSF52540">
    <property type="entry name" value="P-loop containing nucleoside triphosphate hydrolases"/>
    <property type="match status" value="1"/>
</dbReference>
<proteinExistence type="predicted"/>
<dbReference type="Pfam" id="PF04466">
    <property type="entry name" value="Terminase_3"/>
    <property type="match status" value="1"/>
</dbReference>
<accession>A0A242CHC1</accession>
<evidence type="ECO:0000313" key="3">
    <source>
        <dbReference type="EMBL" id="OTO09616.1"/>
    </source>
</evidence>
<feature type="domain" description="Phage terminase large subunit N-terminal" evidence="1">
    <location>
        <begin position="49"/>
        <end position="197"/>
    </location>
</feature>
<dbReference type="Gene3D" id="3.40.50.300">
    <property type="entry name" value="P-loop containing nucleotide triphosphate hydrolases"/>
    <property type="match status" value="1"/>
</dbReference>